<name>X0WZ42_9ZZZZ</name>
<comment type="caution">
    <text evidence="1">The sequence shown here is derived from an EMBL/GenBank/DDBJ whole genome shotgun (WGS) entry which is preliminary data.</text>
</comment>
<reference evidence="1" key="1">
    <citation type="journal article" date="2014" name="Front. Microbiol.">
        <title>High frequency of phylogenetically diverse reductive dehalogenase-homologous genes in deep subseafloor sedimentary metagenomes.</title>
        <authorList>
            <person name="Kawai M."/>
            <person name="Futagami T."/>
            <person name="Toyoda A."/>
            <person name="Takaki Y."/>
            <person name="Nishi S."/>
            <person name="Hori S."/>
            <person name="Arai W."/>
            <person name="Tsubouchi T."/>
            <person name="Morono Y."/>
            <person name="Uchiyama I."/>
            <person name="Ito T."/>
            <person name="Fujiyama A."/>
            <person name="Inagaki F."/>
            <person name="Takami H."/>
        </authorList>
    </citation>
    <scope>NUCLEOTIDE SEQUENCE</scope>
    <source>
        <strain evidence="1">Expedition CK06-06</strain>
    </source>
</reference>
<feature type="non-terminal residue" evidence="1">
    <location>
        <position position="174"/>
    </location>
</feature>
<sequence>MDTLVAAIRDQNAWRLGTSLDEDAATTLIAVASEDPNCWDDIAACWPRYRTPPVPEFADGLAIESVDYATARAALDQHHSWVVIDLIKKRIATGRDVEPIGRDQSFAMVVDEDGKQHCPLSVHLSPWWEIHEQTDASAIDRDRENPLAIPRADRQVLFGQPMIEDLATRMLDVV</sequence>
<protein>
    <submittedName>
        <fullName evidence="1">Uncharacterized protein</fullName>
    </submittedName>
</protein>
<proteinExistence type="predicted"/>
<dbReference type="EMBL" id="BARS01036707">
    <property type="protein sequence ID" value="GAG17996.1"/>
    <property type="molecule type" value="Genomic_DNA"/>
</dbReference>
<gene>
    <name evidence="1" type="ORF">S01H1_56378</name>
</gene>
<evidence type="ECO:0000313" key="1">
    <source>
        <dbReference type="EMBL" id="GAG17996.1"/>
    </source>
</evidence>
<accession>X0WZ42</accession>
<dbReference type="AlphaFoldDB" id="X0WZ42"/>
<organism evidence="1">
    <name type="scientific">marine sediment metagenome</name>
    <dbReference type="NCBI Taxonomy" id="412755"/>
    <lineage>
        <taxon>unclassified sequences</taxon>
        <taxon>metagenomes</taxon>
        <taxon>ecological metagenomes</taxon>
    </lineage>
</organism>